<evidence type="ECO:0000256" key="1">
    <source>
        <dbReference type="ARBA" id="ARBA00004202"/>
    </source>
</evidence>
<dbReference type="KEGG" id="afg:AFULGI_00008110"/>
<dbReference type="RefSeq" id="WP_048064275.1">
    <property type="nucleotide sequence ID" value="NZ_CP006577.1"/>
</dbReference>
<evidence type="ECO:0000256" key="10">
    <source>
        <dbReference type="RuleBase" id="RU364103"/>
    </source>
</evidence>
<keyword evidence="5 10" id="KW-0547">Nucleotide-binding</keyword>
<dbReference type="Proteomes" id="UP000028501">
    <property type="component" value="Chromosome"/>
</dbReference>
<comment type="function">
    <text evidence="9">Probably part of an ABC transporter complex. Responsible for energy coupling to the transport system.</text>
</comment>
<dbReference type="EMBL" id="CP006577">
    <property type="protein sequence ID" value="AIG97606.1"/>
    <property type="molecule type" value="Genomic_DNA"/>
</dbReference>
<evidence type="ECO:0000256" key="9">
    <source>
        <dbReference type="ARBA" id="ARBA00025157"/>
    </source>
</evidence>
<feature type="domain" description="ABC transporter" evidence="11">
    <location>
        <begin position="2"/>
        <end position="236"/>
    </location>
</feature>
<dbReference type="Pfam" id="PF00005">
    <property type="entry name" value="ABC_tran"/>
    <property type="match status" value="1"/>
</dbReference>
<dbReference type="InterPro" id="IPR015856">
    <property type="entry name" value="ABC_transpr_CbiO/EcfA_su"/>
</dbReference>
<dbReference type="GO" id="GO:0005524">
    <property type="term" value="F:ATP binding"/>
    <property type="evidence" value="ECO:0007669"/>
    <property type="project" value="UniProtKB-UniRule"/>
</dbReference>
<reference evidence="12 13" key="1">
    <citation type="submission" date="2013-07" db="EMBL/GenBank/DDBJ databases">
        <title>Genome of Archaeoglobus fulgidus.</title>
        <authorList>
            <person name="Fiebig A."/>
            <person name="Birkeland N.-K."/>
        </authorList>
    </citation>
    <scope>NUCLEOTIDE SEQUENCE [LARGE SCALE GENOMIC DNA]</scope>
    <source>
        <strain evidence="12 13">DSM 8774</strain>
    </source>
</reference>
<dbReference type="SMR" id="A0A075WCA9"/>
<dbReference type="InterPro" id="IPR005876">
    <property type="entry name" value="Co_trans_ATP-bd"/>
</dbReference>
<dbReference type="GO" id="GO:0043190">
    <property type="term" value="C:ATP-binding cassette (ABC) transporter complex"/>
    <property type="evidence" value="ECO:0007669"/>
    <property type="project" value="TreeGrafter"/>
</dbReference>
<dbReference type="InterPro" id="IPR003439">
    <property type="entry name" value="ABC_transporter-like_ATP-bd"/>
</dbReference>
<comment type="function">
    <text evidence="10">Part of an ABC transporter complex. Responsible for energy coupling to the transport system.</text>
</comment>
<dbReference type="Gene3D" id="3.40.50.300">
    <property type="entry name" value="P-loop containing nucleotide triphosphate hydrolases"/>
    <property type="match status" value="1"/>
</dbReference>
<dbReference type="PANTHER" id="PTHR43553">
    <property type="entry name" value="HEAVY METAL TRANSPORTER"/>
    <property type="match status" value="1"/>
</dbReference>
<dbReference type="PROSITE" id="PS00211">
    <property type="entry name" value="ABC_TRANSPORTER_1"/>
    <property type="match status" value="1"/>
</dbReference>
<dbReference type="GO" id="GO:0042626">
    <property type="term" value="F:ATPase-coupled transmembrane transporter activity"/>
    <property type="evidence" value="ECO:0007669"/>
    <property type="project" value="TreeGrafter"/>
</dbReference>
<evidence type="ECO:0000256" key="8">
    <source>
        <dbReference type="ARBA" id="ARBA00023136"/>
    </source>
</evidence>
<evidence type="ECO:0000256" key="3">
    <source>
        <dbReference type="ARBA" id="ARBA00022448"/>
    </source>
</evidence>
<keyword evidence="8 10" id="KW-0472">Membrane</keyword>
<accession>A0A075WCA9</accession>
<evidence type="ECO:0000256" key="7">
    <source>
        <dbReference type="ARBA" id="ARBA00022967"/>
    </source>
</evidence>
<comment type="similarity">
    <text evidence="2 10">Belongs to the ABC transporter superfamily.</text>
</comment>
<keyword evidence="7" id="KW-1278">Translocase</keyword>
<comment type="subcellular location">
    <subcellularLocation>
        <location evidence="1 10">Cell membrane</location>
        <topology evidence="1 10">Peripheral membrane protein</topology>
    </subcellularLocation>
</comment>
<evidence type="ECO:0000313" key="12">
    <source>
        <dbReference type="EMBL" id="AIG97606.1"/>
    </source>
</evidence>
<dbReference type="InterPro" id="IPR027417">
    <property type="entry name" value="P-loop_NTPase"/>
</dbReference>
<name>A0A075WCA9_ARCFL</name>
<dbReference type="InterPro" id="IPR050095">
    <property type="entry name" value="ECF_ABC_transporter_ATP-bd"/>
</dbReference>
<dbReference type="PANTHER" id="PTHR43553:SF24">
    <property type="entry name" value="ENERGY-COUPLING FACTOR TRANSPORTER ATP-BINDING PROTEIN ECFA1"/>
    <property type="match status" value="1"/>
</dbReference>
<evidence type="ECO:0000256" key="4">
    <source>
        <dbReference type="ARBA" id="ARBA00022475"/>
    </source>
</evidence>
<dbReference type="SMART" id="SM00382">
    <property type="entry name" value="AAA"/>
    <property type="match status" value="1"/>
</dbReference>
<proteinExistence type="inferred from homology"/>
<dbReference type="GeneID" id="24794329"/>
<organism evidence="12 13">
    <name type="scientific">Archaeoglobus fulgidus DSM 8774</name>
    <dbReference type="NCBI Taxonomy" id="1344584"/>
    <lineage>
        <taxon>Archaea</taxon>
        <taxon>Methanobacteriati</taxon>
        <taxon>Methanobacteriota</taxon>
        <taxon>Archaeoglobi</taxon>
        <taxon>Archaeoglobales</taxon>
        <taxon>Archaeoglobaceae</taxon>
        <taxon>Archaeoglobus</taxon>
    </lineage>
</organism>
<evidence type="ECO:0000256" key="2">
    <source>
        <dbReference type="ARBA" id="ARBA00005417"/>
    </source>
</evidence>
<keyword evidence="6 10" id="KW-0067">ATP-binding</keyword>
<evidence type="ECO:0000313" key="13">
    <source>
        <dbReference type="Proteomes" id="UP000028501"/>
    </source>
</evidence>
<dbReference type="CDD" id="cd03225">
    <property type="entry name" value="ABC_cobalt_CbiO_domain1"/>
    <property type="match status" value="1"/>
</dbReference>
<dbReference type="PROSITE" id="PS50893">
    <property type="entry name" value="ABC_TRANSPORTER_2"/>
    <property type="match status" value="1"/>
</dbReference>
<dbReference type="GO" id="GO:0006824">
    <property type="term" value="P:cobalt ion transport"/>
    <property type="evidence" value="ECO:0007669"/>
    <property type="project" value="InterPro"/>
</dbReference>
<protein>
    <recommendedName>
        <fullName evidence="10">ABC transporter ATP-binding protein</fullName>
    </recommendedName>
</protein>
<evidence type="ECO:0000259" key="11">
    <source>
        <dbReference type="PROSITE" id="PS50893"/>
    </source>
</evidence>
<evidence type="ECO:0000256" key="6">
    <source>
        <dbReference type="ARBA" id="ARBA00022840"/>
    </source>
</evidence>
<dbReference type="GO" id="GO:0016887">
    <property type="term" value="F:ATP hydrolysis activity"/>
    <property type="evidence" value="ECO:0007669"/>
    <property type="project" value="InterPro"/>
</dbReference>
<dbReference type="AlphaFoldDB" id="A0A075WCA9"/>
<gene>
    <name evidence="12" type="ORF">AFULGI_00008110</name>
</gene>
<dbReference type="InterPro" id="IPR017871">
    <property type="entry name" value="ABC_transporter-like_CS"/>
</dbReference>
<dbReference type="FunFam" id="3.40.50.300:FF:000224">
    <property type="entry name" value="Energy-coupling factor transporter ATP-binding protein EcfA"/>
    <property type="match status" value="1"/>
</dbReference>
<dbReference type="NCBIfam" id="TIGR01166">
    <property type="entry name" value="cbiO"/>
    <property type="match status" value="1"/>
</dbReference>
<evidence type="ECO:0000256" key="5">
    <source>
        <dbReference type="ARBA" id="ARBA00022741"/>
    </source>
</evidence>
<dbReference type="InterPro" id="IPR003593">
    <property type="entry name" value="AAA+_ATPase"/>
</dbReference>
<dbReference type="HOGENOM" id="CLU_000604_13_2_2"/>
<dbReference type="SUPFAM" id="SSF52540">
    <property type="entry name" value="P-loop containing nucleoside triphosphate hydrolases"/>
    <property type="match status" value="1"/>
</dbReference>
<sequence>MIEAVDLHFCYGDAEVLKGVNFKAERGKVTVLMGRNGAGKTTLLKHLNGLLRPKSGKVIIDGRELKYDRKSLLEVRKRVFYVFQNPDDQILSPTVWQDVAFGPRNLGLKGERLERVVRNALEAVGLSGYEKRLCSTLSGGEKRRLAIASALAMNPDYCIMDEPSANVDGEGLRMIAEIIRKLREEGKGVVVSTHDADLAKEVGDYFYFMDDGKIVWEGEEFSYSVARKLGIRSFSLGKVILAESKIDDHPCFSADELERAVLKAFEGETVVVLGRDDWVIKELEKYPLEVERL</sequence>
<keyword evidence="4 10" id="KW-1003">Cell membrane</keyword>
<keyword evidence="3 10" id="KW-0813">Transport</keyword>